<evidence type="ECO:0000313" key="24">
    <source>
        <dbReference type="Proteomes" id="UP001472677"/>
    </source>
</evidence>
<evidence type="ECO:0000256" key="3">
    <source>
        <dbReference type="ARBA" id="ARBA00022536"/>
    </source>
</evidence>
<accession>A0ABR2DYJ2</accession>
<name>A0ABR2DYJ2_9ROSI</name>
<dbReference type="Gene3D" id="2.90.20.10">
    <property type="entry name" value="Plasmodium vivax P25 domain"/>
    <property type="match status" value="1"/>
</dbReference>
<dbReference type="Pfam" id="PF00069">
    <property type="entry name" value="Pkinase"/>
    <property type="match status" value="1"/>
</dbReference>
<reference evidence="23 24" key="1">
    <citation type="journal article" date="2024" name="G3 (Bethesda)">
        <title>Genome assembly of Hibiscus sabdariffa L. provides insights into metabolisms of medicinal natural products.</title>
        <authorList>
            <person name="Kim T."/>
        </authorList>
    </citation>
    <scope>NUCLEOTIDE SEQUENCE [LARGE SCALE GENOMIC DNA]</scope>
    <source>
        <strain evidence="23">TK-2024</strain>
        <tissue evidence="23">Old leaves</tissue>
    </source>
</reference>
<feature type="region of interest" description="Disordered" evidence="18">
    <location>
        <begin position="712"/>
        <end position="737"/>
    </location>
</feature>
<keyword evidence="5" id="KW-0808">Transferase</keyword>
<keyword evidence="13" id="KW-1015">Disulfide bond</keyword>
<dbReference type="InterPro" id="IPR000152">
    <property type="entry name" value="EGF-type_Asp/Asn_hydroxyl_site"/>
</dbReference>
<evidence type="ECO:0000256" key="1">
    <source>
        <dbReference type="ARBA" id="ARBA00004479"/>
    </source>
</evidence>
<dbReference type="SUPFAM" id="SSF56112">
    <property type="entry name" value="Protein kinase-like (PK-like)"/>
    <property type="match status" value="1"/>
</dbReference>
<dbReference type="Gene3D" id="3.30.200.20">
    <property type="entry name" value="Phosphorylase Kinase, domain 1"/>
    <property type="match status" value="1"/>
</dbReference>
<keyword evidence="6 19" id="KW-0812">Transmembrane</keyword>
<dbReference type="SUPFAM" id="SSF57196">
    <property type="entry name" value="EGF/Laminin"/>
    <property type="match status" value="1"/>
</dbReference>
<organism evidence="23 24">
    <name type="scientific">Hibiscus sabdariffa</name>
    <name type="common">roselle</name>
    <dbReference type="NCBI Taxonomy" id="183260"/>
    <lineage>
        <taxon>Eukaryota</taxon>
        <taxon>Viridiplantae</taxon>
        <taxon>Streptophyta</taxon>
        <taxon>Embryophyta</taxon>
        <taxon>Tracheophyta</taxon>
        <taxon>Spermatophyta</taxon>
        <taxon>Magnoliopsida</taxon>
        <taxon>eudicotyledons</taxon>
        <taxon>Gunneridae</taxon>
        <taxon>Pentapetalae</taxon>
        <taxon>rosids</taxon>
        <taxon>malvids</taxon>
        <taxon>Malvales</taxon>
        <taxon>Malvaceae</taxon>
        <taxon>Malvoideae</taxon>
        <taxon>Hibiscus</taxon>
    </lineage>
</organism>
<comment type="caution">
    <text evidence="23">The sequence shown here is derived from an EMBL/GenBank/DDBJ whole genome shotgun (WGS) entry which is preliminary data.</text>
</comment>
<feature type="transmembrane region" description="Helical" evidence="19">
    <location>
        <begin position="341"/>
        <end position="367"/>
    </location>
</feature>
<evidence type="ECO:0000256" key="10">
    <source>
        <dbReference type="ARBA" id="ARBA00022840"/>
    </source>
</evidence>
<keyword evidence="12 19" id="KW-0472">Membrane</keyword>
<dbReference type="SMART" id="SM00220">
    <property type="entry name" value="S_TKc"/>
    <property type="match status" value="1"/>
</dbReference>
<evidence type="ECO:0000256" key="5">
    <source>
        <dbReference type="ARBA" id="ARBA00022679"/>
    </source>
</evidence>
<dbReference type="InterPro" id="IPR018097">
    <property type="entry name" value="EGF_Ca-bd_CS"/>
</dbReference>
<feature type="chain" id="PRO_5045633749" evidence="20">
    <location>
        <begin position="19"/>
        <end position="737"/>
    </location>
</feature>
<dbReference type="Gene3D" id="1.10.510.10">
    <property type="entry name" value="Transferase(Phosphotransferase) domain 1"/>
    <property type="match status" value="1"/>
</dbReference>
<keyword evidence="24" id="KW-1185">Reference proteome</keyword>
<keyword evidence="10" id="KW-0067">ATP-binding</keyword>
<dbReference type="PROSITE" id="PS00010">
    <property type="entry name" value="ASX_HYDROXYL"/>
    <property type="match status" value="1"/>
</dbReference>
<dbReference type="Pfam" id="PF13947">
    <property type="entry name" value="GUB_WAK_bind"/>
    <property type="match status" value="1"/>
</dbReference>
<evidence type="ECO:0000256" key="4">
    <source>
        <dbReference type="ARBA" id="ARBA00022553"/>
    </source>
</evidence>
<keyword evidence="14" id="KW-0325">Glycoprotein</keyword>
<evidence type="ECO:0000259" key="22">
    <source>
        <dbReference type="PROSITE" id="PS50026"/>
    </source>
</evidence>
<feature type="domain" description="Protein kinase" evidence="21">
    <location>
        <begin position="415"/>
        <end position="696"/>
    </location>
</feature>
<evidence type="ECO:0000256" key="12">
    <source>
        <dbReference type="ARBA" id="ARBA00023136"/>
    </source>
</evidence>
<dbReference type="InterPro" id="IPR024731">
    <property type="entry name" value="NELL2-like_EGF"/>
</dbReference>
<evidence type="ECO:0000256" key="13">
    <source>
        <dbReference type="ARBA" id="ARBA00023157"/>
    </source>
</evidence>
<dbReference type="CDD" id="cd14066">
    <property type="entry name" value="STKc_IRAK"/>
    <property type="match status" value="1"/>
</dbReference>
<sequence>MDPHTRLSVNILVTLVMAATVIPVTRTRVLAKNVCPSLCGNLSIPYPFGTEEGCFLNENFRISCSTSSIAYLAHTDFIVNNITMEGQLQILTTVARDCYGAPSDHVIAQTTSLSPLSIYNVSSTRNKFTAIGCDTYAYLNGFIGNKSYSAGCMSVCNRFEDLVDGSCSGFGCCQIQIPDGLKTVDVEAYSFNNHVNVSSFNNCSYAFIVEESRFRFSSDYVQSIPLDQKFPVSLDWVVSDETCAEAAQNQSNYACQRSECYEPVNGSGYLCKCPVGFNGNPYLPEGCSDIDECKIRNPCDENAICYNLPGSFDCHCKGGYQGDGKSNGTGCSPIDEQGFPFLIIGLGVSIGLLVVVLSISWTYWGLWQRKLIRQREKFFLQNGGIILQQEFSKLKDPVSAKIFTSEELKKATNNFHETRILGKGGQGTVYKGILQDNRVVAIKKSMIADRSQVEQFINEVVVLSRVNHRNVVKLLGCCLETEVPLLVYEFISNGTLYQRLHCPGSGSLSWECRLRIAAETAGALSYLHSAAYPPIIHRDVKSTNILIDEHYIAKVSDFGASRLVPLDQTQLTTLVQGTLGYLDPEYFQSSQLTEKSDVYSFGVVLAELLTGRKALCFLMPEEERNLAMHFASALKKDRLFGIIDHHVIAEENTAEIKEVAMLADRCLRVRGEERPSMKEVAMELDGLRTMPKHPWMKNDSKETESLLSELAGVNAQGNDGSPSDYGSDRQQIVLQSR</sequence>
<proteinExistence type="predicted"/>
<evidence type="ECO:0000256" key="9">
    <source>
        <dbReference type="ARBA" id="ARBA00022777"/>
    </source>
</evidence>
<dbReference type="EMBL" id="JBBPBM010000021">
    <property type="protein sequence ID" value="KAK8549040.1"/>
    <property type="molecule type" value="Genomic_DNA"/>
</dbReference>
<dbReference type="CDD" id="cd00054">
    <property type="entry name" value="EGF_CA"/>
    <property type="match status" value="1"/>
</dbReference>
<dbReference type="PROSITE" id="PS00108">
    <property type="entry name" value="PROTEIN_KINASE_ST"/>
    <property type="match status" value="1"/>
</dbReference>
<keyword evidence="4" id="KW-0597">Phosphoprotein</keyword>
<keyword evidence="11 19" id="KW-1133">Transmembrane helix</keyword>
<keyword evidence="3 17" id="KW-0245">EGF-like domain</keyword>
<keyword evidence="8" id="KW-0547">Nucleotide-binding</keyword>
<evidence type="ECO:0000256" key="14">
    <source>
        <dbReference type="ARBA" id="ARBA00023180"/>
    </source>
</evidence>
<protein>
    <submittedName>
        <fullName evidence="23">Uncharacterized protein</fullName>
    </submittedName>
</protein>
<dbReference type="PROSITE" id="PS50026">
    <property type="entry name" value="EGF_3"/>
    <property type="match status" value="1"/>
</dbReference>
<dbReference type="Proteomes" id="UP001472677">
    <property type="component" value="Unassembled WGS sequence"/>
</dbReference>
<comment type="caution">
    <text evidence="17">Lacks conserved residue(s) required for the propagation of feature annotation.</text>
</comment>
<dbReference type="InterPro" id="IPR000719">
    <property type="entry name" value="Prot_kinase_dom"/>
</dbReference>
<dbReference type="InterPro" id="IPR001881">
    <property type="entry name" value="EGF-like_Ca-bd_dom"/>
</dbReference>
<evidence type="ECO:0000256" key="7">
    <source>
        <dbReference type="ARBA" id="ARBA00022729"/>
    </source>
</evidence>
<comment type="catalytic activity">
    <reaction evidence="16">
        <text>L-threonyl-[protein] + ATP = O-phospho-L-threonyl-[protein] + ADP + H(+)</text>
        <dbReference type="Rhea" id="RHEA:46608"/>
        <dbReference type="Rhea" id="RHEA-COMP:11060"/>
        <dbReference type="Rhea" id="RHEA-COMP:11605"/>
        <dbReference type="ChEBI" id="CHEBI:15378"/>
        <dbReference type="ChEBI" id="CHEBI:30013"/>
        <dbReference type="ChEBI" id="CHEBI:30616"/>
        <dbReference type="ChEBI" id="CHEBI:61977"/>
        <dbReference type="ChEBI" id="CHEBI:456216"/>
    </reaction>
</comment>
<gene>
    <name evidence="23" type="ORF">V6N12_061940</name>
</gene>
<evidence type="ECO:0000256" key="20">
    <source>
        <dbReference type="SAM" id="SignalP"/>
    </source>
</evidence>
<keyword evidence="7 20" id="KW-0732">Signal</keyword>
<dbReference type="SMART" id="SM00179">
    <property type="entry name" value="EGF_CA"/>
    <property type="match status" value="1"/>
</dbReference>
<comment type="subcellular location">
    <subcellularLocation>
        <location evidence="1">Membrane</location>
        <topology evidence="1">Single-pass type I membrane protein</topology>
    </subcellularLocation>
</comment>
<keyword evidence="9" id="KW-0418">Kinase</keyword>
<dbReference type="Pfam" id="PF12947">
    <property type="entry name" value="EGF_3"/>
    <property type="match status" value="1"/>
</dbReference>
<evidence type="ECO:0000256" key="6">
    <source>
        <dbReference type="ARBA" id="ARBA00022692"/>
    </source>
</evidence>
<dbReference type="InterPro" id="IPR000742">
    <property type="entry name" value="EGF"/>
</dbReference>
<dbReference type="SMART" id="SM00181">
    <property type="entry name" value="EGF"/>
    <property type="match status" value="2"/>
</dbReference>
<dbReference type="InterPro" id="IPR045274">
    <property type="entry name" value="WAK-like"/>
</dbReference>
<keyword evidence="2" id="KW-0723">Serine/threonine-protein kinase</keyword>
<evidence type="ECO:0000259" key="21">
    <source>
        <dbReference type="PROSITE" id="PS50011"/>
    </source>
</evidence>
<evidence type="ECO:0000256" key="17">
    <source>
        <dbReference type="PROSITE-ProRule" id="PRU00076"/>
    </source>
</evidence>
<dbReference type="PROSITE" id="PS50011">
    <property type="entry name" value="PROTEIN_KINASE_DOM"/>
    <property type="match status" value="1"/>
</dbReference>
<dbReference type="InterPro" id="IPR025287">
    <property type="entry name" value="WAK_GUB"/>
</dbReference>
<feature type="domain" description="EGF-like" evidence="22">
    <location>
        <begin position="289"/>
        <end position="326"/>
    </location>
</feature>
<evidence type="ECO:0000256" key="19">
    <source>
        <dbReference type="SAM" id="Phobius"/>
    </source>
</evidence>
<evidence type="ECO:0000256" key="16">
    <source>
        <dbReference type="ARBA" id="ARBA00047951"/>
    </source>
</evidence>
<comment type="catalytic activity">
    <reaction evidence="15">
        <text>L-seryl-[protein] + ATP = O-phospho-L-seryl-[protein] + ADP + H(+)</text>
        <dbReference type="Rhea" id="RHEA:17989"/>
        <dbReference type="Rhea" id="RHEA-COMP:9863"/>
        <dbReference type="Rhea" id="RHEA-COMP:11604"/>
        <dbReference type="ChEBI" id="CHEBI:15378"/>
        <dbReference type="ChEBI" id="CHEBI:29999"/>
        <dbReference type="ChEBI" id="CHEBI:30616"/>
        <dbReference type="ChEBI" id="CHEBI:83421"/>
        <dbReference type="ChEBI" id="CHEBI:456216"/>
    </reaction>
</comment>
<evidence type="ECO:0000256" key="11">
    <source>
        <dbReference type="ARBA" id="ARBA00022989"/>
    </source>
</evidence>
<feature type="signal peptide" evidence="20">
    <location>
        <begin position="1"/>
        <end position="18"/>
    </location>
</feature>
<feature type="compositionally biased region" description="Polar residues" evidence="18">
    <location>
        <begin position="728"/>
        <end position="737"/>
    </location>
</feature>
<evidence type="ECO:0000256" key="15">
    <source>
        <dbReference type="ARBA" id="ARBA00047558"/>
    </source>
</evidence>
<dbReference type="PROSITE" id="PS01187">
    <property type="entry name" value="EGF_CA"/>
    <property type="match status" value="1"/>
</dbReference>
<dbReference type="PANTHER" id="PTHR27005">
    <property type="entry name" value="WALL-ASSOCIATED RECEPTOR KINASE-LIKE 21"/>
    <property type="match status" value="1"/>
</dbReference>
<evidence type="ECO:0000256" key="2">
    <source>
        <dbReference type="ARBA" id="ARBA00022527"/>
    </source>
</evidence>
<dbReference type="InterPro" id="IPR008271">
    <property type="entry name" value="Ser/Thr_kinase_AS"/>
</dbReference>
<evidence type="ECO:0000313" key="23">
    <source>
        <dbReference type="EMBL" id="KAK8549040.1"/>
    </source>
</evidence>
<dbReference type="PANTHER" id="PTHR27005:SF481">
    <property type="entry name" value="WALL-ASSOCIATED RECEPTOR KINASE-LIKE 16"/>
    <property type="match status" value="1"/>
</dbReference>
<evidence type="ECO:0000256" key="18">
    <source>
        <dbReference type="SAM" id="MobiDB-lite"/>
    </source>
</evidence>
<evidence type="ECO:0000256" key="8">
    <source>
        <dbReference type="ARBA" id="ARBA00022741"/>
    </source>
</evidence>
<dbReference type="InterPro" id="IPR011009">
    <property type="entry name" value="Kinase-like_dom_sf"/>
</dbReference>